<feature type="domain" description="Winged helix DNA-binding" evidence="1">
    <location>
        <begin position="21"/>
        <end position="100"/>
    </location>
</feature>
<dbReference type="InterPro" id="IPR011991">
    <property type="entry name" value="ArsR-like_HTH"/>
</dbReference>
<keyword evidence="3" id="KW-1185">Reference proteome</keyword>
<dbReference type="InterPro" id="IPR027395">
    <property type="entry name" value="WH_DNA-bd_dom"/>
</dbReference>
<evidence type="ECO:0000313" key="3">
    <source>
        <dbReference type="Proteomes" id="UP000317243"/>
    </source>
</evidence>
<sequence length="122" mass="13373">MTESGRFAFEGLDRMIHERARLGIMTSLMMSPDGIPFPELKELCDLTDGNLSRHLKVLTEGGLVELNKSGSGRTKQTLVQMTTQGREQFLRYLTELKSVVEEASTAAEHLPTTGKVLPAPGA</sequence>
<dbReference type="EMBL" id="SIHI01000021">
    <property type="protein sequence ID" value="TWT47962.1"/>
    <property type="molecule type" value="Genomic_DNA"/>
</dbReference>
<organism evidence="2 3">
    <name type="scientific">Thalassoglobus neptunius</name>
    <dbReference type="NCBI Taxonomy" id="1938619"/>
    <lineage>
        <taxon>Bacteria</taxon>
        <taxon>Pseudomonadati</taxon>
        <taxon>Planctomycetota</taxon>
        <taxon>Planctomycetia</taxon>
        <taxon>Planctomycetales</taxon>
        <taxon>Planctomycetaceae</taxon>
        <taxon>Thalassoglobus</taxon>
    </lineage>
</organism>
<gene>
    <name evidence="2" type="ORF">KOR42_40460</name>
</gene>
<dbReference type="OrthoDB" id="9800369at2"/>
<dbReference type="GO" id="GO:0006355">
    <property type="term" value="P:regulation of DNA-templated transcription"/>
    <property type="evidence" value="ECO:0007669"/>
    <property type="project" value="UniProtKB-ARBA"/>
</dbReference>
<dbReference type="Proteomes" id="UP000317243">
    <property type="component" value="Unassembled WGS sequence"/>
</dbReference>
<evidence type="ECO:0000313" key="2">
    <source>
        <dbReference type="EMBL" id="TWT47962.1"/>
    </source>
</evidence>
<dbReference type="Pfam" id="PF13601">
    <property type="entry name" value="HTH_34"/>
    <property type="match status" value="1"/>
</dbReference>
<dbReference type="Gene3D" id="1.10.10.10">
    <property type="entry name" value="Winged helix-like DNA-binding domain superfamily/Winged helix DNA-binding domain"/>
    <property type="match status" value="1"/>
</dbReference>
<dbReference type="RefSeq" id="WP_146511450.1">
    <property type="nucleotide sequence ID" value="NZ_SIHI01000021.1"/>
</dbReference>
<accession>A0A5C5WE17</accession>
<proteinExistence type="predicted"/>
<dbReference type="SUPFAM" id="SSF46785">
    <property type="entry name" value="Winged helix' DNA-binding domain"/>
    <property type="match status" value="1"/>
</dbReference>
<name>A0A5C5WE17_9PLAN</name>
<dbReference type="PANTHER" id="PTHR37318">
    <property type="entry name" value="BSL7504 PROTEIN"/>
    <property type="match status" value="1"/>
</dbReference>
<protein>
    <submittedName>
        <fullName evidence="2">Helix-turn-helix domain protein</fullName>
    </submittedName>
</protein>
<dbReference type="InterPro" id="IPR036390">
    <property type="entry name" value="WH_DNA-bd_sf"/>
</dbReference>
<evidence type="ECO:0000259" key="1">
    <source>
        <dbReference type="Pfam" id="PF13601"/>
    </source>
</evidence>
<reference evidence="2 3" key="1">
    <citation type="submission" date="2019-02" db="EMBL/GenBank/DDBJ databases">
        <title>Deep-cultivation of Planctomycetes and their phenomic and genomic characterization uncovers novel biology.</title>
        <authorList>
            <person name="Wiegand S."/>
            <person name="Jogler M."/>
            <person name="Boedeker C."/>
            <person name="Pinto D."/>
            <person name="Vollmers J."/>
            <person name="Rivas-Marin E."/>
            <person name="Kohn T."/>
            <person name="Peeters S.H."/>
            <person name="Heuer A."/>
            <person name="Rast P."/>
            <person name="Oberbeckmann S."/>
            <person name="Bunk B."/>
            <person name="Jeske O."/>
            <person name="Meyerdierks A."/>
            <person name="Storesund J.E."/>
            <person name="Kallscheuer N."/>
            <person name="Luecker S."/>
            <person name="Lage O.M."/>
            <person name="Pohl T."/>
            <person name="Merkel B.J."/>
            <person name="Hornburger P."/>
            <person name="Mueller R.-W."/>
            <person name="Bruemmer F."/>
            <person name="Labrenz M."/>
            <person name="Spormann A.M."/>
            <person name="Op Den Camp H."/>
            <person name="Overmann J."/>
            <person name="Amann R."/>
            <person name="Jetten M.S.M."/>
            <person name="Mascher T."/>
            <person name="Medema M.H."/>
            <person name="Devos D.P."/>
            <person name="Kaster A.-K."/>
            <person name="Ovreas L."/>
            <person name="Rohde M."/>
            <person name="Galperin M.Y."/>
            <person name="Jogler C."/>
        </authorList>
    </citation>
    <scope>NUCLEOTIDE SEQUENCE [LARGE SCALE GENOMIC DNA]</scope>
    <source>
        <strain evidence="2 3">KOR42</strain>
    </source>
</reference>
<dbReference type="InterPro" id="IPR036388">
    <property type="entry name" value="WH-like_DNA-bd_sf"/>
</dbReference>
<comment type="caution">
    <text evidence="2">The sequence shown here is derived from an EMBL/GenBank/DDBJ whole genome shotgun (WGS) entry which is preliminary data.</text>
</comment>
<dbReference type="CDD" id="cd00090">
    <property type="entry name" value="HTH_ARSR"/>
    <property type="match status" value="1"/>
</dbReference>
<dbReference type="PANTHER" id="PTHR37318:SF1">
    <property type="entry name" value="BSL7504 PROTEIN"/>
    <property type="match status" value="1"/>
</dbReference>
<dbReference type="AlphaFoldDB" id="A0A5C5WE17"/>